<dbReference type="EMBL" id="LT629802">
    <property type="protein sequence ID" value="SDV03693.1"/>
    <property type="molecule type" value="Genomic_DNA"/>
</dbReference>
<dbReference type="SUPFAM" id="SSF46785">
    <property type="entry name" value="Winged helix' DNA-binding domain"/>
    <property type="match status" value="1"/>
</dbReference>
<protein>
    <submittedName>
        <fullName evidence="5">DNA-binding transcriptional regulator, MarR family</fullName>
    </submittedName>
</protein>
<dbReference type="Pfam" id="PF01047">
    <property type="entry name" value="MarR"/>
    <property type="match status" value="1"/>
</dbReference>
<organism evidence="5 6">
    <name type="scientific">Pseudomonas mucidolens</name>
    <dbReference type="NCBI Taxonomy" id="46679"/>
    <lineage>
        <taxon>Bacteria</taxon>
        <taxon>Pseudomonadati</taxon>
        <taxon>Pseudomonadota</taxon>
        <taxon>Gammaproteobacteria</taxon>
        <taxon>Pseudomonadales</taxon>
        <taxon>Pseudomonadaceae</taxon>
        <taxon>Pseudomonas</taxon>
    </lineage>
</organism>
<dbReference type="PROSITE" id="PS01117">
    <property type="entry name" value="HTH_MARR_1"/>
    <property type="match status" value="1"/>
</dbReference>
<sequence length="161" mass="18286">MTTKKKVQDTHISAQMKDLHRSLISIVSVMNRPRNDERLIAEAGVHLDQALFRLLVVIERVGPIGVVDLAGRLGRDYTTISRQVSKLERMELVIRHENSEDRRMREAVVSAKGKAITDQIDQARERLARGIFQDWAAEDITDLVRLMRQFAKALEQGTEAG</sequence>
<dbReference type="RefSeq" id="WP_084381936.1">
    <property type="nucleotide sequence ID" value="NZ_LS483433.1"/>
</dbReference>
<keyword evidence="6" id="KW-1185">Reference proteome</keyword>
<dbReference type="InterPro" id="IPR039422">
    <property type="entry name" value="MarR/SlyA-like"/>
</dbReference>
<evidence type="ECO:0000256" key="2">
    <source>
        <dbReference type="ARBA" id="ARBA00023125"/>
    </source>
</evidence>
<proteinExistence type="predicted"/>
<dbReference type="AlphaFoldDB" id="A0A1H2NE10"/>
<evidence type="ECO:0000313" key="5">
    <source>
        <dbReference type="EMBL" id="SDV03693.1"/>
    </source>
</evidence>
<dbReference type="GO" id="GO:0006950">
    <property type="term" value="P:response to stress"/>
    <property type="evidence" value="ECO:0007669"/>
    <property type="project" value="TreeGrafter"/>
</dbReference>
<dbReference type="InterPro" id="IPR023187">
    <property type="entry name" value="Tscrpt_reg_MarR-type_CS"/>
</dbReference>
<dbReference type="GO" id="GO:0003677">
    <property type="term" value="F:DNA binding"/>
    <property type="evidence" value="ECO:0007669"/>
    <property type="project" value="UniProtKB-KW"/>
</dbReference>
<dbReference type="Proteomes" id="UP000198600">
    <property type="component" value="Chromosome I"/>
</dbReference>
<dbReference type="OrthoDB" id="5974674at2"/>
<feature type="domain" description="HTH marR-type" evidence="4">
    <location>
        <begin position="16"/>
        <end position="152"/>
    </location>
</feature>
<reference evidence="6" key="1">
    <citation type="submission" date="2016-10" db="EMBL/GenBank/DDBJ databases">
        <authorList>
            <person name="Varghese N."/>
            <person name="Submissions S."/>
        </authorList>
    </citation>
    <scope>NUCLEOTIDE SEQUENCE [LARGE SCALE GENOMIC DNA]</scope>
    <source>
        <strain evidence="6">LMG 2223</strain>
    </source>
</reference>
<dbReference type="InterPro" id="IPR000835">
    <property type="entry name" value="HTH_MarR-typ"/>
</dbReference>
<dbReference type="SMART" id="SM00347">
    <property type="entry name" value="HTH_MARR"/>
    <property type="match status" value="1"/>
</dbReference>
<accession>A0A1H2NE10</accession>
<keyword evidence="1" id="KW-0805">Transcription regulation</keyword>
<dbReference type="PANTHER" id="PTHR33164">
    <property type="entry name" value="TRANSCRIPTIONAL REGULATOR, MARR FAMILY"/>
    <property type="match status" value="1"/>
</dbReference>
<dbReference type="PROSITE" id="PS50995">
    <property type="entry name" value="HTH_MARR_2"/>
    <property type="match status" value="1"/>
</dbReference>
<keyword evidence="3" id="KW-0804">Transcription</keyword>
<dbReference type="InterPro" id="IPR036388">
    <property type="entry name" value="WH-like_DNA-bd_sf"/>
</dbReference>
<dbReference type="GO" id="GO:0003700">
    <property type="term" value="F:DNA-binding transcription factor activity"/>
    <property type="evidence" value="ECO:0007669"/>
    <property type="project" value="InterPro"/>
</dbReference>
<dbReference type="STRING" id="46679.SAMN05216202_3529"/>
<keyword evidence="2 5" id="KW-0238">DNA-binding</keyword>
<evidence type="ECO:0000313" key="6">
    <source>
        <dbReference type="Proteomes" id="UP000198600"/>
    </source>
</evidence>
<dbReference type="Gene3D" id="1.10.10.10">
    <property type="entry name" value="Winged helix-like DNA-binding domain superfamily/Winged helix DNA-binding domain"/>
    <property type="match status" value="1"/>
</dbReference>
<gene>
    <name evidence="5" type="ORF">SAMN05216202_3529</name>
</gene>
<evidence type="ECO:0000259" key="4">
    <source>
        <dbReference type="PROSITE" id="PS50995"/>
    </source>
</evidence>
<evidence type="ECO:0000256" key="3">
    <source>
        <dbReference type="ARBA" id="ARBA00023163"/>
    </source>
</evidence>
<name>A0A1H2NE10_9PSED</name>
<evidence type="ECO:0000256" key="1">
    <source>
        <dbReference type="ARBA" id="ARBA00023015"/>
    </source>
</evidence>
<dbReference type="PANTHER" id="PTHR33164:SF57">
    <property type="entry name" value="MARR-FAMILY TRANSCRIPTIONAL REGULATOR"/>
    <property type="match status" value="1"/>
</dbReference>
<dbReference type="InterPro" id="IPR036390">
    <property type="entry name" value="WH_DNA-bd_sf"/>
</dbReference>